<proteinExistence type="predicted"/>
<dbReference type="FunFam" id="3.40.50.12240:FF:000002">
    <property type="entry name" value="Flagellum-specific ATP synthase FliI"/>
    <property type="match status" value="1"/>
</dbReference>
<dbReference type="Gene3D" id="3.40.50.12240">
    <property type="match status" value="1"/>
</dbReference>
<dbReference type="CDD" id="cd01136">
    <property type="entry name" value="ATPase_flagellum-secretory_path_III"/>
    <property type="match status" value="1"/>
</dbReference>
<evidence type="ECO:0000256" key="1">
    <source>
        <dbReference type="ARBA" id="ARBA00004496"/>
    </source>
</evidence>
<feature type="domain" description="AAA+ ATPase" evidence="8">
    <location>
        <begin position="161"/>
        <end position="342"/>
    </location>
</feature>
<dbReference type="EMBL" id="CP042914">
    <property type="protein sequence ID" value="QEG42734.1"/>
    <property type="molecule type" value="Genomic_DNA"/>
</dbReference>
<keyword evidence="10" id="KW-1185">Reference proteome</keyword>
<evidence type="ECO:0000256" key="7">
    <source>
        <dbReference type="ARBA" id="ARBA00022967"/>
    </source>
</evidence>
<evidence type="ECO:0000256" key="6">
    <source>
        <dbReference type="ARBA" id="ARBA00022927"/>
    </source>
</evidence>
<evidence type="ECO:0000259" key="8">
    <source>
        <dbReference type="SMART" id="SM00382"/>
    </source>
</evidence>
<dbReference type="KEGG" id="rul:UC8_47760"/>
<reference evidence="9 10" key="1">
    <citation type="submission" date="2019-08" db="EMBL/GenBank/DDBJ databases">
        <title>Deep-cultivation of Planctomycetes and their phenomic and genomic characterization uncovers novel biology.</title>
        <authorList>
            <person name="Wiegand S."/>
            <person name="Jogler M."/>
            <person name="Boedeker C."/>
            <person name="Pinto D."/>
            <person name="Vollmers J."/>
            <person name="Rivas-Marin E."/>
            <person name="Kohn T."/>
            <person name="Peeters S.H."/>
            <person name="Heuer A."/>
            <person name="Rast P."/>
            <person name="Oberbeckmann S."/>
            <person name="Bunk B."/>
            <person name="Jeske O."/>
            <person name="Meyerdierks A."/>
            <person name="Storesund J.E."/>
            <person name="Kallscheuer N."/>
            <person name="Luecker S."/>
            <person name="Lage O.M."/>
            <person name="Pohl T."/>
            <person name="Merkel B.J."/>
            <person name="Hornburger P."/>
            <person name="Mueller R.-W."/>
            <person name="Bruemmer F."/>
            <person name="Labrenz M."/>
            <person name="Spormann A.M."/>
            <person name="Op den Camp H."/>
            <person name="Overmann J."/>
            <person name="Amann R."/>
            <person name="Jetten M.S.M."/>
            <person name="Mascher T."/>
            <person name="Medema M.H."/>
            <person name="Devos D.P."/>
            <person name="Kaster A.-K."/>
            <person name="Ovreas L."/>
            <person name="Rohde M."/>
            <person name="Galperin M.Y."/>
            <person name="Jogler C."/>
        </authorList>
    </citation>
    <scope>NUCLEOTIDE SEQUENCE [LARGE SCALE GENOMIC DNA]</scope>
    <source>
        <strain evidence="9 10">UC8</strain>
    </source>
</reference>
<gene>
    <name evidence="9" type="primary">yscN</name>
    <name evidence="9" type="ORF">UC8_47760</name>
</gene>
<dbReference type="Pfam" id="PF18269">
    <property type="entry name" value="T3SS_ATPase_C"/>
    <property type="match status" value="1"/>
</dbReference>
<protein>
    <submittedName>
        <fullName evidence="9">Putative ATP synthase YscN</fullName>
    </submittedName>
</protein>
<dbReference type="Pfam" id="PF00006">
    <property type="entry name" value="ATP-synt_ab"/>
    <property type="match status" value="1"/>
</dbReference>
<dbReference type="OrthoDB" id="9802718at2"/>
<dbReference type="Proteomes" id="UP000325286">
    <property type="component" value="Chromosome"/>
</dbReference>
<dbReference type="AlphaFoldDB" id="A0A5B9QUP5"/>
<dbReference type="InterPro" id="IPR040627">
    <property type="entry name" value="T3SS_ATPase_C"/>
</dbReference>
<comment type="subcellular location">
    <subcellularLocation>
        <location evidence="1">Cytoplasm</location>
    </subcellularLocation>
</comment>
<evidence type="ECO:0000313" key="9">
    <source>
        <dbReference type="EMBL" id="QEG42734.1"/>
    </source>
</evidence>
<dbReference type="RefSeq" id="WP_068137810.1">
    <property type="nucleotide sequence ID" value="NZ_CP042914.1"/>
</dbReference>
<evidence type="ECO:0000256" key="5">
    <source>
        <dbReference type="ARBA" id="ARBA00022840"/>
    </source>
</evidence>
<name>A0A5B9QUP5_9BACT</name>
<dbReference type="GO" id="GO:0046933">
    <property type="term" value="F:proton-transporting ATP synthase activity, rotational mechanism"/>
    <property type="evidence" value="ECO:0007669"/>
    <property type="project" value="TreeGrafter"/>
</dbReference>
<keyword evidence="3" id="KW-0963">Cytoplasm</keyword>
<dbReference type="GO" id="GO:0016887">
    <property type="term" value="F:ATP hydrolysis activity"/>
    <property type="evidence" value="ECO:0007669"/>
    <property type="project" value="InterPro"/>
</dbReference>
<evidence type="ECO:0000256" key="2">
    <source>
        <dbReference type="ARBA" id="ARBA00022448"/>
    </source>
</evidence>
<evidence type="ECO:0000313" key="10">
    <source>
        <dbReference type="Proteomes" id="UP000325286"/>
    </source>
</evidence>
<accession>A0A5B9QUP5</accession>
<keyword evidence="2" id="KW-0813">Transport</keyword>
<sequence length="460" mass="48763">MMMPTLPAADSVLQSIAEGTPMQIRGRVAAVAGGNIEIEGMTAPVGSILRIRMADGSTCNARLIGFQGVRPILAPLAFPDGVAAGDEVELLSNKARVAVGPALRGRVINALGEPIDGKPLPLGLVPAELERPCPESLQRPAISDPLATGVRAIDAFLSCGRGQRMGIFAGSGVGKSTLLSMLVQGTAADTIVVGMVGERGREVREFIEHSLGDEGLQRSVIVAATSDQPAALRVQAAWTATAVAESLRDAGQNVLLLIDSVTRFALAQREIGLAAGEPPTTRGYPPSVFAMLPRLVERAGTTEQGAITAFYSVLVEGDDNNEPVADTLRGLLDGHIILSRQLASESHWPAIDILSSLSRLQSRIIDPTVQAAAEQLRQCMAEYRRNADLIAIGAYKAGTNPQLDRAIAIRKPLQDLICQRTDDRWPIEKTHQELVRLANALTAAAKQQAAQQQAAQQTTT</sequence>
<evidence type="ECO:0000256" key="4">
    <source>
        <dbReference type="ARBA" id="ARBA00022741"/>
    </source>
</evidence>
<keyword evidence="4" id="KW-0547">Nucleotide-binding</keyword>
<evidence type="ECO:0000256" key="3">
    <source>
        <dbReference type="ARBA" id="ARBA00022490"/>
    </source>
</evidence>
<keyword evidence="5" id="KW-0067">ATP-binding</keyword>
<dbReference type="GO" id="GO:0030257">
    <property type="term" value="C:type III protein secretion system complex"/>
    <property type="evidence" value="ECO:0007669"/>
    <property type="project" value="InterPro"/>
</dbReference>
<organism evidence="9 10">
    <name type="scientific">Roseimaritima ulvae</name>
    <dbReference type="NCBI Taxonomy" id="980254"/>
    <lineage>
        <taxon>Bacteria</taxon>
        <taxon>Pseudomonadati</taxon>
        <taxon>Planctomycetota</taxon>
        <taxon>Planctomycetia</taxon>
        <taxon>Pirellulales</taxon>
        <taxon>Pirellulaceae</taxon>
        <taxon>Roseimaritima</taxon>
    </lineage>
</organism>
<dbReference type="InterPro" id="IPR027417">
    <property type="entry name" value="P-loop_NTPase"/>
</dbReference>
<dbReference type="GO" id="GO:0030254">
    <property type="term" value="P:protein secretion by the type III secretion system"/>
    <property type="evidence" value="ECO:0007669"/>
    <property type="project" value="InterPro"/>
</dbReference>
<keyword evidence="6" id="KW-0653">Protein transport</keyword>
<dbReference type="InterPro" id="IPR000194">
    <property type="entry name" value="ATPase_F1/V1/A1_a/bsu_nucl-bd"/>
</dbReference>
<keyword evidence="7" id="KW-1278">Translocase</keyword>
<dbReference type="InterPro" id="IPR003593">
    <property type="entry name" value="AAA+_ATPase"/>
</dbReference>
<dbReference type="SUPFAM" id="SSF52540">
    <property type="entry name" value="P-loop containing nucleoside triphosphate hydrolases"/>
    <property type="match status" value="1"/>
</dbReference>
<dbReference type="GO" id="GO:0005737">
    <property type="term" value="C:cytoplasm"/>
    <property type="evidence" value="ECO:0007669"/>
    <property type="project" value="UniProtKB-SubCell"/>
</dbReference>
<dbReference type="PANTHER" id="PTHR15184:SF9">
    <property type="entry name" value="SPI-1 TYPE 3 SECRETION SYSTEM ATPASE"/>
    <property type="match status" value="1"/>
</dbReference>
<dbReference type="GO" id="GO:0005524">
    <property type="term" value="F:ATP binding"/>
    <property type="evidence" value="ECO:0007669"/>
    <property type="project" value="UniProtKB-KW"/>
</dbReference>
<dbReference type="InterPro" id="IPR005714">
    <property type="entry name" value="ATPase_T3SS_FliI/YscN"/>
</dbReference>
<dbReference type="SMART" id="SM00382">
    <property type="entry name" value="AAA"/>
    <property type="match status" value="1"/>
</dbReference>
<dbReference type="InterPro" id="IPR050053">
    <property type="entry name" value="ATPase_alpha/beta_chains"/>
</dbReference>
<dbReference type="PANTHER" id="PTHR15184">
    <property type="entry name" value="ATP SYNTHASE"/>
    <property type="match status" value="1"/>
</dbReference>
<dbReference type="NCBIfam" id="TIGR01026">
    <property type="entry name" value="fliI_yscN"/>
    <property type="match status" value="1"/>
</dbReference>